<dbReference type="OrthoDB" id="5565075at2759"/>
<dbReference type="PANTHER" id="PTHR24256">
    <property type="entry name" value="TRYPTASE-RELATED"/>
    <property type="match status" value="1"/>
</dbReference>
<dbReference type="InterPro" id="IPR018114">
    <property type="entry name" value="TRYPSIN_HIS"/>
</dbReference>
<dbReference type="PROSITE" id="PS00134">
    <property type="entry name" value="TRYPSIN_HIS"/>
    <property type="match status" value="1"/>
</dbReference>
<sequence length="655" mass="70726">MAPILDLDDDGRRRRREFCARRMLSRRMRFQFPPSCSFSAFMFISRLHIDFPPSFSAPAGQRNLLAGNGAAAAAEKLLGGESSEYRRLHVRFPPFFQLGAHFRTLLLRYNSLSLLLFLLFFFGVCAVDARRRLPPQAAPLPIIAGEPTIATQFAFQAAMVIEDRSDTGFFCGASILSPSYALTAAHCFRQSAYEDVRGHAYVNDPNTTVTIIYGSTQMPSLEYGYRVNASELWVYEKFNNPVMSNDFAIVKFGSPIQMSDKVQSIRLSPNHWGPRELPEDADLTISGWGNTSVGAVTPPPFLLSLTSNHLPDFCKERFPEVFRSELMICSGCTLNGTGVCHGDSGGPATVASASGGGPIQVGILSWAAYPCATSPAVLAPVAIVLPWIESIVGIPLRSTVQAAPTFDCDTCPGSPRGAATATDGAGTATPPDSARVPAPPCAPAPRQTTALPSSAHSCATHNLLQASVESLLPHGFKFRLSQCREGTQTLRAYYQFEAGLATLLTDSQSQSQSEVLKKTQQVFERLSNGMVVFLRTSSGIGTGKIRIAYRTSNRTVLLNTPLTKPELIPADNTKASTTEFSQRAQGWEVALRGSSGNATYAALYLLTNTEADAALPHYYQISLPVGKTAIGANEIGTNWTSNSADDDGIPTLTLE</sequence>
<feature type="region of interest" description="Disordered" evidence="2">
    <location>
        <begin position="636"/>
        <end position="655"/>
    </location>
</feature>
<dbReference type="GO" id="GO:0006508">
    <property type="term" value="P:proteolysis"/>
    <property type="evidence" value="ECO:0007669"/>
    <property type="project" value="InterPro"/>
</dbReference>
<feature type="domain" description="Peptidase S1" evidence="4">
    <location>
        <begin position="142"/>
        <end position="393"/>
    </location>
</feature>
<proteinExistence type="predicted"/>
<evidence type="ECO:0000256" key="3">
    <source>
        <dbReference type="SAM" id="Phobius"/>
    </source>
</evidence>
<name>A0A388KFW9_CHABU</name>
<dbReference type="PROSITE" id="PS50240">
    <property type="entry name" value="TRYPSIN_DOM"/>
    <property type="match status" value="1"/>
</dbReference>
<dbReference type="CDD" id="cd00190">
    <property type="entry name" value="Tryp_SPc"/>
    <property type="match status" value="1"/>
</dbReference>
<dbReference type="GO" id="GO:0004252">
    <property type="term" value="F:serine-type endopeptidase activity"/>
    <property type="evidence" value="ECO:0007669"/>
    <property type="project" value="InterPro"/>
</dbReference>
<feature type="compositionally biased region" description="Low complexity" evidence="2">
    <location>
        <begin position="417"/>
        <end position="432"/>
    </location>
</feature>
<dbReference type="Pfam" id="PF00089">
    <property type="entry name" value="Trypsin"/>
    <property type="match status" value="1"/>
</dbReference>
<keyword evidence="3" id="KW-0812">Transmembrane</keyword>
<evidence type="ECO:0000313" key="6">
    <source>
        <dbReference type="Proteomes" id="UP000265515"/>
    </source>
</evidence>
<keyword evidence="3" id="KW-0472">Membrane</keyword>
<dbReference type="AlphaFoldDB" id="A0A388KFW9"/>
<reference evidence="5 6" key="1">
    <citation type="journal article" date="2018" name="Cell">
        <title>The Chara Genome: Secondary Complexity and Implications for Plant Terrestrialization.</title>
        <authorList>
            <person name="Nishiyama T."/>
            <person name="Sakayama H."/>
            <person name="Vries J.D."/>
            <person name="Buschmann H."/>
            <person name="Saint-Marcoux D."/>
            <person name="Ullrich K.K."/>
            <person name="Haas F.B."/>
            <person name="Vanderstraeten L."/>
            <person name="Becker D."/>
            <person name="Lang D."/>
            <person name="Vosolsobe S."/>
            <person name="Rombauts S."/>
            <person name="Wilhelmsson P.K.I."/>
            <person name="Janitza P."/>
            <person name="Kern R."/>
            <person name="Heyl A."/>
            <person name="Rumpler F."/>
            <person name="Villalobos L.I.A.C."/>
            <person name="Clay J.M."/>
            <person name="Skokan R."/>
            <person name="Toyoda A."/>
            <person name="Suzuki Y."/>
            <person name="Kagoshima H."/>
            <person name="Schijlen E."/>
            <person name="Tajeshwar N."/>
            <person name="Catarino B."/>
            <person name="Hetherington A.J."/>
            <person name="Saltykova A."/>
            <person name="Bonnot C."/>
            <person name="Breuninger H."/>
            <person name="Symeonidi A."/>
            <person name="Radhakrishnan G.V."/>
            <person name="Van Nieuwerburgh F."/>
            <person name="Deforce D."/>
            <person name="Chang C."/>
            <person name="Karol K.G."/>
            <person name="Hedrich R."/>
            <person name="Ulvskov P."/>
            <person name="Glockner G."/>
            <person name="Delwiche C.F."/>
            <person name="Petrasek J."/>
            <person name="Van de Peer Y."/>
            <person name="Friml J."/>
            <person name="Beilby M."/>
            <person name="Dolan L."/>
            <person name="Kohara Y."/>
            <person name="Sugano S."/>
            <person name="Fujiyama A."/>
            <person name="Delaux P.-M."/>
            <person name="Quint M."/>
            <person name="TheiBen G."/>
            <person name="Hagemann M."/>
            <person name="Harholt J."/>
            <person name="Dunand C."/>
            <person name="Zachgo S."/>
            <person name="Langdale J."/>
            <person name="Maumus F."/>
            <person name="Straeten D.V.D."/>
            <person name="Gould S.B."/>
            <person name="Rensing S.A."/>
        </authorList>
    </citation>
    <scope>NUCLEOTIDE SEQUENCE [LARGE SCALE GENOMIC DNA]</scope>
    <source>
        <strain evidence="5 6">S276</strain>
    </source>
</reference>
<gene>
    <name evidence="5" type="ORF">CBR_g3628</name>
</gene>
<dbReference type="STRING" id="69332.A0A388KFW9"/>
<evidence type="ECO:0000313" key="5">
    <source>
        <dbReference type="EMBL" id="GBG68929.1"/>
    </source>
</evidence>
<dbReference type="Gene3D" id="2.40.10.10">
    <property type="entry name" value="Trypsin-like serine proteases"/>
    <property type="match status" value="1"/>
</dbReference>
<comment type="caution">
    <text evidence="5">The sequence shown here is derived from an EMBL/GenBank/DDBJ whole genome shotgun (WGS) entry which is preliminary data.</text>
</comment>
<feature type="region of interest" description="Disordered" evidence="2">
    <location>
        <begin position="415"/>
        <end position="452"/>
    </location>
</feature>
<dbReference type="PRINTS" id="PR00722">
    <property type="entry name" value="CHYMOTRYPSIN"/>
</dbReference>
<dbReference type="InterPro" id="IPR001314">
    <property type="entry name" value="Peptidase_S1A"/>
</dbReference>
<evidence type="ECO:0000259" key="4">
    <source>
        <dbReference type="PROSITE" id="PS50240"/>
    </source>
</evidence>
<keyword evidence="6" id="KW-1185">Reference proteome</keyword>
<evidence type="ECO:0000256" key="2">
    <source>
        <dbReference type="SAM" id="MobiDB-lite"/>
    </source>
</evidence>
<keyword evidence="3" id="KW-1133">Transmembrane helix</keyword>
<feature type="transmembrane region" description="Helical" evidence="3">
    <location>
        <begin position="106"/>
        <end position="127"/>
    </location>
</feature>
<dbReference type="Gramene" id="GBG68929">
    <property type="protein sequence ID" value="GBG68929"/>
    <property type="gene ID" value="CBR_g3628"/>
</dbReference>
<dbReference type="InterPro" id="IPR001254">
    <property type="entry name" value="Trypsin_dom"/>
</dbReference>
<dbReference type="SMART" id="SM00020">
    <property type="entry name" value="Tryp_SPc"/>
    <property type="match status" value="1"/>
</dbReference>
<keyword evidence="1" id="KW-1015">Disulfide bond</keyword>
<dbReference type="Proteomes" id="UP000265515">
    <property type="component" value="Unassembled WGS sequence"/>
</dbReference>
<accession>A0A388KFW9</accession>
<dbReference type="InterPro" id="IPR009003">
    <property type="entry name" value="Peptidase_S1_PA"/>
</dbReference>
<protein>
    <recommendedName>
        <fullName evidence="4">Peptidase S1 domain-containing protein</fullName>
    </recommendedName>
</protein>
<dbReference type="SUPFAM" id="SSF50494">
    <property type="entry name" value="Trypsin-like serine proteases"/>
    <property type="match status" value="1"/>
</dbReference>
<organism evidence="5 6">
    <name type="scientific">Chara braunii</name>
    <name type="common">Braun's stonewort</name>
    <dbReference type="NCBI Taxonomy" id="69332"/>
    <lineage>
        <taxon>Eukaryota</taxon>
        <taxon>Viridiplantae</taxon>
        <taxon>Streptophyta</taxon>
        <taxon>Charophyceae</taxon>
        <taxon>Charales</taxon>
        <taxon>Characeae</taxon>
        <taxon>Chara</taxon>
    </lineage>
</organism>
<dbReference type="EMBL" id="BFEA01000107">
    <property type="protein sequence ID" value="GBG68929.1"/>
    <property type="molecule type" value="Genomic_DNA"/>
</dbReference>
<dbReference type="InterPro" id="IPR043504">
    <property type="entry name" value="Peptidase_S1_PA_chymotrypsin"/>
</dbReference>
<evidence type="ECO:0000256" key="1">
    <source>
        <dbReference type="ARBA" id="ARBA00023157"/>
    </source>
</evidence>
<dbReference type="InterPro" id="IPR051487">
    <property type="entry name" value="Ser/Thr_Proteases_Immune/Dev"/>
</dbReference>